<evidence type="ECO:0000313" key="3">
    <source>
        <dbReference type="EMBL" id="GAA3970022.1"/>
    </source>
</evidence>
<name>A0ABP7PT48_9ACTN</name>
<protein>
    <recommendedName>
        <fullName evidence="2">Cupin type-2 domain-containing protein</fullName>
    </recommendedName>
</protein>
<dbReference type="Pfam" id="PF07883">
    <property type="entry name" value="Cupin_2"/>
    <property type="match status" value="1"/>
</dbReference>
<evidence type="ECO:0000256" key="1">
    <source>
        <dbReference type="SAM" id="MobiDB-lite"/>
    </source>
</evidence>
<dbReference type="EMBL" id="BAAAZW010000013">
    <property type="protein sequence ID" value="GAA3970022.1"/>
    <property type="molecule type" value="Genomic_DNA"/>
</dbReference>
<gene>
    <name evidence="3" type="ORF">GCM10022231_34240</name>
</gene>
<reference evidence="4" key="1">
    <citation type="journal article" date="2019" name="Int. J. Syst. Evol. Microbiol.">
        <title>The Global Catalogue of Microorganisms (GCM) 10K type strain sequencing project: providing services to taxonomists for standard genome sequencing and annotation.</title>
        <authorList>
            <consortium name="The Broad Institute Genomics Platform"/>
            <consortium name="The Broad Institute Genome Sequencing Center for Infectious Disease"/>
            <person name="Wu L."/>
            <person name="Ma J."/>
        </authorList>
    </citation>
    <scope>NUCLEOTIDE SEQUENCE [LARGE SCALE GENOMIC DNA]</scope>
    <source>
        <strain evidence="4">JCM 16923</strain>
    </source>
</reference>
<comment type="caution">
    <text evidence="3">The sequence shown here is derived from an EMBL/GenBank/DDBJ whole genome shotgun (WGS) entry which is preliminary data.</text>
</comment>
<evidence type="ECO:0000259" key="2">
    <source>
        <dbReference type="Pfam" id="PF07883"/>
    </source>
</evidence>
<evidence type="ECO:0000313" key="4">
    <source>
        <dbReference type="Proteomes" id="UP001418444"/>
    </source>
</evidence>
<dbReference type="RefSeq" id="WP_344785783.1">
    <property type="nucleotide sequence ID" value="NZ_BAAAZW010000013.1"/>
</dbReference>
<dbReference type="InterPro" id="IPR011051">
    <property type="entry name" value="RmlC_Cupin_sf"/>
</dbReference>
<feature type="region of interest" description="Disordered" evidence="1">
    <location>
        <begin position="1"/>
        <end position="30"/>
    </location>
</feature>
<dbReference type="InterPro" id="IPR014710">
    <property type="entry name" value="RmlC-like_jellyroll"/>
</dbReference>
<dbReference type="InterPro" id="IPR013096">
    <property type="entry name" value="Cupin_2"/>
</dbReference>
<dbReference type="Proteomes" id="UP001418444">
    <property type="component" value="Unassembled WGS sequence"/>
</dbReference>
<proteinExistence type="predicted"/>
<feature type="compositionally biased region" description="Polar residues" evidence="1">
    <location>
        <begin position="1"/>
        <end position="22"/>
    </location>
</feature>
<organism evidence="3 4">
    <name type="scientific">Gordonia caeni</name>
    <dbReference type="NCBI Taxonomy" id="1007097"/>
    <lineage>
        <taxon>Bacteria</taxon>
        <taxon>Bacillati</taxon>
        <taxon>Actinomycetota</taxon>
        <taxon>Actinomycetes</taxon>
        <taxon>Mycobacteriales</taxon>
        <taxon>Gordoniaceae</taxon>
        <taxon>Gordonia</taxon>
    </lineage>
</organism>
<feature type="domain" description="Cupin type-2" evidence="2">
    <location>
        <begin position="50"/>
        <end position="109"/>
    </location>
</feature>
<keyword evidence="4" id="KW-1185">Reference proteome</keyword>
<sequence length="112" mass="12034">MSENPDANWSYLTGLAETNSDGTGDRPDITVVHRGDSETILRLSFREGQAMREHTAAHPIVVLGQSGRVDFTVEGVTSELRGGTAVRVDTRIPHALTARTDGAATLILVHGR</sequence>
<dbReference type="SUPFAM" id="SSF51182">
    <property type="entry name" value="RmlC-like cupins"/>
    <property type="match status" value="1"/>
</dbReference>
<dbReference type="Gene3D" id="2.60.120.10">
    <property type="entry name" value="Jelly Rolls"/>
    <property type="match status" value="1"/>
</dbReference>
<accession>A0ABP7PT48</accession>